<sequence>QLIENFGEQIFHPSALKLLRKPFVYPPTIHILEDFKLSRWNDCKVEGNIHQLDVSVVAGLKVAGAAFVGNSSADFVLVPHCLGFRLQKRLQQNGWHWEKAQADMKPYFKAWTGALRRAGARALVVTSFMKSRLTYSFFNDIPFVISYLGPSDWLERNHPTFSENESKNNNKNNKNNKNNSNNNALHRGTHLKCRNKPASIADGQGPWLYPNTWSEDIVVHPPASPPMDFRTHWRDAASRDLLFSFAGGNTSCVREAVVRVWGRSKQVAG</sequence>
<feature type="compositionally biased region" description="Low complexity" evidence="1">
    <location>
        <begin position="169"/>
        <end position="183"/>
    </location>
</feature>
<proteinExistence type="predicted"/>
<dbReference type="Proteomes" id="UP000654075">
    <property type="component" value="Unassembled WGS sequence"/>
</dbReference>
<accession>A0A813EUR8</accession>
<feature type="non-terminal residue" evidence="2">
    <location>
        <position position="1"/>
    </location>
</feature>
<dbReference type="AlphaFoldDB" id="A0A813EUR8"/>
<evidence type="ECO:0000313" key="3">
    <source>
        <dbReference type="Proteomes" id="UP000654075"/>
    </source>
</evidence>
<name>A0A813EUR8_POLGL</name>
<protein>
    <submittedName>
        <fullName evidence="2">Uncharacterized protein</fullName>
    </submittedName>
</protein>
<reference evidence="2" key="1">
    <citation type="submission" date="2021-02" db="EMBL/GenBank/DDBJ databases">
        <authorList>
            <person name="Dougan E. K."/>
            <person name="Rhodes N."/>
            <person name="Thang M."/>
            <person name="Chan C."/>
        </authorList>
    </citation>
    <scope>NUCLEOTIDE SEQUENCE</scope>
</reference>
<feature type="compositionally biased region" description="Basic and acidic residues" evidence="1">
    <location>
        <begin position="159"/>
        <end position="168"/>
    </location>
</feature>
<evidence type="ECO:0000256" key="1">
    <source>
        <dbReference type="SAM" id="MobiDB-lite"/>
    </source>
</evidence>
<gene>
    <name evidence="2" type="ORF">PGLA1383_LOCUS22260</name>
</gene>
<evidence type="ECO:0000313" key="2">
    <source>
        <dbReference type="EMBL" id="CAE8604073.1"/>
    </source>
</evidence>
<keyword evidence="3" id="KW-1185">Reference proteome</keyword>
<feature type="non-terminal residue" evidence="2">
    <location>
        <position position="269"/>
    </location>
</feature>
<feature type="region of interest" description="Disordered" evidence="1">
    <location>
        <begin position="159"/>
        <end position="187"/>
    </location>
</feature>
<organism evidence="2 3">
    <name type="scientific">Polarella glacialis</name>
    <name type="common">Dinoflagellate</name>
    <dbReference type="NCBI Taxonomy" id="89957"/>
    <lineage>
        <taxon>Eukaryota</taxon>
        <taxon>Sar</taxon>
        <taxon>Alveolata</taxon>
        <taxon>Dinophyceae</taxon>
        <taxon>Suessiales</taxon>
        <taxon>Suessiaceae</taxon>
        <taxon>Polarella</taxon>
    </lineage>
</organism>
<comment type="caution">
    <text evidence="2">The sequence shown here is derived from an EMBL/GenBank/DDBJ whole genome shotgun (WGS) entry which is preliminary data.</text>
</comment>
<dbReference type="EMBL" id="CAJNNV010016027">
    <property type="protein sequence ID" value="CAE8604073.1"/>
    <property type="molecule type" value="Genomic_DNA"/>
</dbReference>